<keyword evidence="2" id="KW-1185">Reference proteome</keyword>
<dbReference type="AlphaFoldDB" id="A0A329MS11"/>
<evidence type="ECO:0000313" key="1">
    <source>
        <dbReference type="EMBL" id="RAV22342.1"/>
    </source>
</evidence>
<dbReference type="EMBL" id="QMFB01000002">
    <property type="protein sequence ID" value="RAV22342.1"/>
    <property type="molecule type" value="Genomic_DNA"/>
</dbReference>
<dbReference type="RefSeq" id="WP_113029748.1">
    <property type="nucleotide sequence ID" value="NZ_QMFB01000002.1"/>
</dbReference>
<gene>
    <name evidence="1" type="ORF">DQG23_05190</name>
</gene>
<name>A0A329MS11_9BACL</name>
<proteinExistence type="predicted"/>
<protein>
    <submittedName>
        <fullName evidence="1">Uncharacterized protein</fullName>
    </submittedName>
</protein>
<organism evidence="1 2">
    <name type="scientific">Paenibacillus contaminans</name>
    <dbReference type="NCBI Taxonomy" id="450362"/>
    <lineage>
        <taxon>Bacteria</taxon>
        <taxon>Bacillati</taxon>
        <taxon>Bacillota</taxon>
        <taxon>Bacilli</taxon>
        <taxon>Bacillales</taxon>
        <taxon>Paenibacillaceae</taxon>
        <taxon>Paenibacillus</taxon>
    </lineage>
</organism>
<dbReference type="OrthoDB" id="2253662at2"/>
<dbReference type="Proteomes" id="UP000250369">
    <property type="component" value="Unassembled WGS sequence"/>
</dbReference>
<reference evidence="1 2" key="1">
    <citation type="journal article" date="2009" name="Int. J. Syst. Evol. Microbiol.">
        <title>Paenibacillus contaminans sp. nov., isolated from a contaminated laboratory plate.</title>
        <authorList>
            <person name="Chou J.H."/>
            <person name="Lee J.H."/>
            <person name="Lin M.C."/>
            <person name="Chang P.S."/>
            <person name="Arun A.B."/>
            <person name="Young C.C."/>
            <person name="Chen W.M."/>
        </authorList>
    </citation>
    <scope>NUCLEOTIDE SEQUENCE [LARGE SCALE GENOMIC DNA]</scope>
    <source>
        <strain evidence="1 2">CKOBP-6</strain>
    </source>
</reference>
<sequence length="690" mass="77588">MDVTQTGFEFDPIVPFLFIEEEKENMLAALRKLRHETGIRRALLVFPVWNGETKGPKAYQAYEKFGDLLLEVKQQLANDGMEIGWWCAPTLTLGPDADRMEANSPRLQHIVGLDGTVSHSGCCPIDPNYQHLFSSYVRTIAERARPAIILFEDDYRLSHNYGVAYGCFCPRHLDRFSAKIGRLASREELAALFAAGGEQAVEYRRLWAELMRDSLVELAARLRSTVNEVAPDTRMALCQPGMSDFDGDMTGPVARAFAGTTKPLVRLWGTSYRFDHADTLPEITFHMLYSKLALPDDFEIIHESDSYPHSRFFFSATKLRALIALSMFYGFDGSLSYITQYTDGPLEEKGYTAMMKDSRDFFTSLRRSVEGFRLAGPRVLYRPLAHVHGHIKHGRASYRTTPAWAQVLGKFGIPCAPYTSSDAAGSLPMLVNGENVLELSPDEITSMLSGSVFLDGLAAYHLCRMGYGELIGAEVTELGPDELRHIGHERITPANVWRENTEGTRMYFSDQAGDREDSGAYRLKPLADAVVLSQFVSENREVVSPSVVSYTNRLQGRIAVLAFNLQANRNESVLNYKRKEQFRGILEWLGRQSLPIYAVQPSLFVSALEHPDNGKRMAVLFNLSLDEAAGIQLVTDRAWYSQNIEFLDDHGVWLEVGNAVWKEDDDGHYRLTIPKSCSTLRPLVIRFSKG</sequence>
<accession>A0A329MS11</accession>
<comment type="caution">
    <text evidence="1">The sequence shown here is derived from an EMBL/GenBank/DDBJ whole genome shotgun (WGS) entry which is preliminary data.</text>
</comment>
<evidence type="ECO:0000313" key="2">
    <source>
        <dbReference type="Proteomes" id="UP000250369"/>
    </source>
</evidence>